<gene>
    <name evidence="2" type="ORF">NDU88_012231</name>
</gene>
<dbReference type="AlphaFoldDB" id="A0AAV7R5A0"/>
<dbReference type="Proteomes" id="UP001066276">
    <property type="component" value="Chromosome 6"/>
</dbReference>
<name>A0AAV7R5A0_PLEWA</name>
<keyword evidence="3" id="KW-1185">Reference proteome</keyword>
<comment type="caution">
    <text evidence="2">The sequence shown here is derived from an EMBL/GenBank/DDBJ whole genome shotgun (WGS) entry which is preliminary data.</text>
</comment>
<feature type="compositionally biased region" description="Polar residues" evidence="1">
    <location>
        <begin position="255"/>
        <end position="264"/>
    </location>
</feature>
<evidence type="ECO:0000313" key="3">
    <source>
        <dbReference type="Proteomes" id="UP001066276"/>
    </source>
</evidence>
<dbReference type="EMBL" id="JANPWB010000010">
    <property type="protein sequence ID" value="KAJ1145948.1"/>
    <property type="molecule type" value="Genomic_DNA"/>
</dbReference>
<proteinExistence type="predicted"/>
<feature type="region of interest" description="Disordered" evidence="1">
    <location>
        <begin position="232"/>
        <end position="264"/>
    </location>
</feature>
<accession>A0AAV7R5A0</accession>
<protein>
    <submittedName>
        <fullName evidence="2">Uncharacterized protein</fullName>
    </submittedName>
</protein>
<sequence length="264" mass="30323">MEKRQAGSRIQTHPLWDTGWRRGSEPTWPGDGRRRMICSGPRVHEEGPERKRGLKKARAAVVIWRWWEAQRARRITELEVDIVELECCAGWPGGEDSRRLLELRCMEFRQVSLVEAPQHWQASTQRVYELGDKTRKLLTGLQLVTSRPEWCSLSGIGGAAQEDLQVIAHTFTSYYECLYARVPQPTVERENPILAQLRRLPHYIQHFIVISRPTPSTGHLKSTLRLREHLPPQRLAPSHDPSPAELGIDRCHLQNGPSTTDLEL</sequence>
<organism evidence="2 3">
    <name type="scientific">Pleurodeles waltl</name>
    <name type="common">Iberian ribbed newt</name>
    <dbReference type="NCBI Taxonomy" id="8319"/>
    <lineage>
        <taxon>Eukaryota</taxon>
        <taxon>Metazoa</taxon>
        <taxon>Chordata</taxon>
        <taxon>Craniata</taxon>
        <taxon>Vertebrata</taxon>
        <taxon>Euteleostomi</taxon>
        <taxon>Amphibia</taxon>
        <taxon>Batrachia</taxon>
        <taxon>Caudata</taxon>
        <taxon>Salamandroidea</taxon>
        <taxon>Salamandridae</taxon>
        <taxon>Pleurodelinae</taxon>
        <taxon>Pleurodeles</taxon>
    </lineage>
</organism>
<evidence type="ECO:0000313" key="2">
    <source>
        <dbReference type="EMBL" id="KAJ1145948.1"/>
    </source>
</evidence>
<evidence type="ECO:0000256" key="1">
    <source>
        <dbReference type="SAM" id="MobiDB-lite"/>
    </source>
</evidence>
<reference evidence="2" key="1">
    <citation type="journal article" date="2022" name="bioRxiv">
        <title>Sequencing and chromosome-scale assembly of the giantPleurodeles waltlgenome.</title>
        <authorList>
            <person name="Brown T."/>
            <person name="Elewa A."/>
            <person name="Iarovenko S."/>
            <person name="Subramanian E."/>
            <person name="Araus A.J."/>
            <person name="Petzold A."/>
            <person name="Susuki M."/>
            <person name="Suzuki K.-i.T."/>
            <person name="Hayashi T."/>
            <person name="Toyoda A."/>
            <person name="Oliveira C."/>
            <person name="Osipova E."/>
            <person name="Leigh N.D."/>
            <person name="Simon A."/>
            <person name="Yun M.H."/>
        </authorList>
    </citation>
    <scope>NUCLEOTIDE SEQUENCE</scope>
    <source>
        <strain evidence="2">20211129_DDA</strain>
        <tissue evidence="2">Liver</tissue>
    </source>
</reference>